<reference evidence="2" key="1">
    <citation type="journal article" date="2013" name="Nature">
        <title>Draft genome of the wheat A-genome progenitor Triticum urartu.</title>
        <authorList>
            <person name="Ling H.Q."/>
            <person name="Zhao S."/>
            <person name="Liu D."/>
            <person name="Wang J."/>
            <person name="Sun H."/>
            <person name="Zhang C."/>
            <person name="Fan H."/>
            <person name="Li D."/>
            <person name="Dong L."/>
            <person name="Tao Y."/>
            <person name="Gao C."/>
            <person name="Wu H."/>
            <person name="Li Y."/>
            <person name="Cui Y."/>
            <person name="Guo X."/>
            <person name="Zheng S."/>
            <person name="Wang B."/>
            <person name="Yu K."/>
            <person name="Liang Q."/>
            <person name="Yang W."/>
            <person name="Lou X."/>
            <person name="Chen J."/>
            <person name="Feng M."/>
            <person name="Jian J."/>
            <person name="Zhang X."/>
            <person name="Luo G."/>
            <person name="Jiang Y."/>
            <person name="Liu J."/>
            <person name="Wang Z."/>
            <person name="Sha Y."/>
            <person name="Zhang B."/>
            <person name="Wu H."/>
            <person name="Tang D."/>
            <person name="Shen Q."/>
            <person name="Xue P."/>
            <person name="Zou S."/>
            <person name="Wang X."/>
            <person name="Liu X."/>
            <person name="Wang F."/>
            <person name="Yang Y."/>
            <person name="An X."/>
            <person name="Dong Z."/>
            <person name="Zhang K."/>
            <person name="Zhang X."/>
            <person name="Luo M.C."/>
            <person name="Dvorak J."/>
            <person name="Tong Y."/>
            <person name="Wang J."/>
            <person name="Yang H."/>
            <person name="Li Z."/>
            <person name="Wang D."/>
            <person name="Zhang A."/>
            <person name="Wang J."/>
        </authorList>
    </citation>
    <scope>NUCLEOTIDE SEQUENCE</scope>
    <source>
        <strain evidence="2">cv. G1812</strain>
    </source>
</reference>
<evidence type="ECO:0000313" key="1">
    <source>
        <dbReference type="EnsemblPlants" id="TuG1812G0300002916.01.T03"/>
    </source>
</evidence>
<dbReference type="AlphaFoldDB" id="A0A8R7PUF1"/>
<reference evidence="1" key="3">
    <citation type="submission" date="2022-06" db="UniProtKB">
        <authorList>
            <consortium name="EnsemblPlants"/>
        </authorList>
    </citation>
    <scope>IDENTIFICATION</scope>
</reference>
<name>A0A8R7PUF1_TRIUA</name>
<keyword evidence="2" id="KW-1185">Reference proteome</keyword>
<organism evidence="1 2">
    <name type="scientific">Triticum urartu</name>
    <name type="common">Red wild einkorn</name>
    <name type="synonym">Crithodium urartu</name>
    <dbReference type="NCBI Taxonomy" id="4572"/>
    <lineage>
        <taxon>Eukaryota</taxon>
        <taxon>Viridiplantae</taxon>
        <taxon>Streptophyta</taxon>
        <taxon>Embryophyta</taxon>
        <taxon>Tracheophyta</taxon>
        <taxon>Spermatophyta</taxon>
        <taxon>Magnoliopsida</taxon>
        <taxon>Liliopsida</taxon>
        <taxon>Poales</taxon>
        <taxon>Poaceae</taxon>
        <taxon>BOP clade</taxon>
        <taxon>Pooideae</taxon>
        <taxon>Triticodae</taxon>
        <taxon>Triticeae</taxon>
        <taxon>Triticinae</taxon>
        <taxon>Triticum</taxon>
    </lineage>
</organism>
<dbReference type="Proteomes" id="UP000015106">
    <property type="component" value="Chromosome 3"/>
</dbReference>
<sequence length="71" mass="8853">MAGTEQFLHQSRRFCRLRRRRLRRKTICHCLRRLCRKIISRRLDVLWRRNLKESGNKSKIQRRSRARSNHP</sequence>
<protein>
    <submittedName>
        <fullName evidence="1">Uncharacterized protein</fullName>
    </submittedName>
</protein>
<proteinExistence type="predicted"/>
<dbReference type="EnsemblPlants" id="TuG1812G0300002916.01.T03">
    <property type="protein sequence ID" value="TuG1812G0300002916.01.T03"/>
    <property type="gene ID" value="TuG1812G0300002916.01"/>
</dbReference>
<dbReference type="Gramene" id="TuG1812G0300002916.01.T03">
    <property type="protein sequence ID" value="TuG1812G0300002916.01.T03"/>
    <property type="gene ID" value="TuG1812G0300002916.01"/>
</dbReference>
<evidence type="ECO:0000313" key="2">
    <source>
        <dbReference type="Proteomes" id="UP000015106"/>
    </source>
</evidence>
<reference evidence="1" key="2">
    <citation type="submission" date="2018-03" db="EMBL/GenBank/DDBJ databases">
        <title>The Triticum urartu genome reveals the dynamic nature of wheat genome evolution.</title>
        <authorList>
            <person name="Ling H."/>
            <person name="Ma B."/>
            <person name="Shi X."/>
            <person name="Liu H."/>
            <person name="Dong L."/>
            <person name="Sun H."/>
            <person name="Cao Y."/>
            <person name="Gao Q."/>
            <person name="Zheng S."/>
            <person name="Li Y."/>
            <person name="Yu Y."/>
            <person name="Du H."/>
            <person name="Qi M."/>
            <person name="Li Y."/>
            <person name="Yu H."/>
            <person name="Cui Y."/>
            <person name="Wang N."/>
            <person name="Chen C."/>
            <person name="Wu H."/>
            <person name="Zhao Y."/>
            <person name="Zhang J."/>
            <person name="Li Y."/>
            <person name="Zhou W."/>
            <person name="Zhang B."/>
            <person name="Hu W."/>
            <person name="Eijk M."/>
            <person name="Tang J."/>
            <person name="Witsenboer H."/>
            <person name="Zhao S."/>
            <person name="Li Z."/>
            <person name="Zhang A."/>
            <person name="Wang D."/>
            <person name="Liang C."/>
        </authorList>
    </citation>
    <scope>NUCLEOTIDE SEQUENCE [LARGE SCALE GENOMIC DNA]</scope>
    <source>
        <strain evidence="1">cv. G1812</strain>
    </source>
</reference>
<accession>A0A8R7PUF1</accession>